<dbReference type="RefSeq" id="WP_017741070.1">
    <property type="nucleotide sequence ID" value="NZ_KQ976355.1"/>
</dbReference>
<evidence type="ECO:0000313" key="1">
    <source>
        <dbReference type="EMBL" id="KYC34881.1"/>
    </source>
</evidence>
<accession>A0A139WR15</accession>
<keyword evidence="2" id="KW-1185">Reference proteome</keyword>
<name>A0A139WR15_9CYAN</name>
<protein>
    <submittedName>
        <fullName evidence="1">Uncharacterized protein</fullName>
    </submittedName>
</protein>
<comment type="caution">
    <text evidence="1">The sequence shown here is derived from an EMBL/GenBank/DDBJ whole genome shotgun (WGS) entry which is preliminary data.</text>
</comment>
<proteinExistence type="predicted"/>
<reference evidence="1 2" key="1">
    <citation type="journal article" date="2013" name="Genome Biol. Evol.">
        <title>Genomes of Stigonematalean cyanobacteria (subsection V) and the evolution of oxygenic photosynthesis from prokaryotes to plastids.</title>
        <authorList>
            <person name="Dagan T."/>
            <person name="Roettger M."/>
            <person name="Stucken K."/>
            <person name="Landan G."/>
            <person name="Koch R."/>
            <person name="Major P."/>
            <person name="Gould S.B."/>
            <person name="Goremykin V.V."/>
            <person name="Rippka R."/>
            <person name="Tandeau de Marsac N."/>
            <person name="Gugger M."/>
            <person name="Lockhart P.J."/>
            <person name="Allen J.F."/>
            <person name="Brune I."/>
            <person name="Maus I."/>
            <person name="Puhler A."/>
            <person name="Martin W.F."/>
        </authorList>
    </citation>
    <scope>NUCLEOTIDE SEQUENCE [LARGE SCALE GENOMIC DNA]</scope>
    <source>
        <strain evidence="1 2">PCC 7110</strain>
    </source>
</reference>
<evidence type="ECO:0000313" key="2">
    <source>
        <dbReference type="Proteomes" id="UP000076925"/>
    </source>
</evidence>
<dbReference type="Proteomes" id="UP000076925">
    <property type="component" value="Unassembled WGS sequence"/>
</dbReference>
<dbReference type="AlphaFoldDB" id="A0A139WR15"/>
<dbReference type="EMBL" id="ANNX02000064">
    <property type="protein sequence ID" value="KYC34881.1"/>
    <property type="molecule type" value="Genomic_DNA"/>
</dbReference>
<sequence>MRQFVIASYPYVEGTREEDNPDHWYWGYCYEVLVEGKWIGQSLSVPKHKVSVVQKMIGDRLPVSAIKAFLSKEKSGKSHIKD</sequence>
<dbReference type="OrthoDB" id="513026at2"/>
<organism evidence="1 2">
    <name type="scientific">Scytonema hofmannii PCC 7110</name>
    <dbReference type="NCBI Taxonomy" id="128403"/>
    <lineage>
        <taxon>Bacteria</taxon>
        <taxon>Bacillati</taxon>
        <taxon>Cyanobacteriota</taxon>
        <taxon>Cyanophyceae</taxon>
        <taxon>Nostocales</taxon>
        <taxon>Scytonemataceae</taxon>
        <taxon>Scytonema</taxon>
    </lineage>
</organism>
<gene>
    <name evidence="1" type="ORF">WA1_50100</name>
</gene>